<dbReference type="EMBL" id="CP016908">
    <property type="protein sequence ID" value="APR99386.1"/>
    <property type="molecule type" value="Genomic_DNA"/>
</dbReference>
<dbReference type="STRING" id="1882918.BCY86_00845"/>
<proteinExistence type="predicted"/>
<evidence type="ECO:0000313" key="1">
    <source>
        <dbReference type="EMBL" id="APR99386.1"/>
    </source>
</evidence>
<gene>
    <name evidence="1" type="ORF">BCY86_00845</name>
</gene>
<evidence type="ECO:0000313" key="2">
    <source>
        <dbReference type="Proteomes" id="UP000185544"/>
    </source>
</evidence>
<keyword evidence="2" id="KW-1185">Reference proteome</keyword>
<protein>
    <submittedName>
        <fullName evidence="1">Uncharacterized protein</fullName>
    </submittedName>
</protein>
<accession>A0A1L6MV68</accession>
<dbReference type="AlphaFoldDB" id="A0A1L6MV68"/>
<dbReference type="KEGG" id="pabo:BCY86_00845"/>
<name>A0A1L6MV68_9BACT</name>
<dbReference type="Proteomes" id="UP000185544">
    <property type="component" value="Chromosome"/>
</dbReference>
<organism evidence="1 2">
    <name type="scientific">Pajaroellobacter abortibovis</name>
    <dbReference type="NCBI Taxonomy" id="1882918"/>
    <lineage>
        <taxon>Bacteria</taxon>
        <taxon>Pseudomonadati</taxon>
        <taxon>Myxococcota</taxon>
        <taxon>Polyangia</taxon>
        <taxon>Polyangiales</taxon>
        <taxon>Polyangiaceae</taxon>
    </lineage>
</organism>
<sequence>MSPQLLLKVDVCWAAIVGLCIMYPSQVVNYHARYQRMALEAGGPSCRARGMTMEAIFFPFLRKTSQRTTELLQVAESTWQRDRPSRSVGTH</sequence>
<reference evidence="1 2" key="1">
    <citation type="submission" date="2016-08" db="EMBL/GenBank/DDBJ databases">
        <title>Identification and validation of antigenic proteins from Pajaroellobacter abortibovis using de-novo genome sequence assembly and reverse vaccinology.</title>
        <authorList>
            <person name="Welly B.T."/>
            <person name="Miller M.R."/>
            <person name="Stott J.L."/>
            <person name="Blanchard M.T."/>
            <person name="Islas-Trejo A.D."/>
            <person name="O'Rourke S.M."/>
            <person name="Young A.E."/>
            <person name="Medrano J.F."/>
            <person name="Van Eenennaam A.L."/>
        </authorList>
    </citation>
    <scope>NUCLEOTIDE SEQUENCE [LARGE SCALE GENOMIC DNA]</scope>
    <source>
        <strain evidence="1 2">BTF92-0548A/99-0131</strain>
    </source>
</reference>